<feature type="compositionally biased region" description="Basic and acidic residues" evidence="19">
    <location>
        <begin position="5474"/>
        <end position="5483"/>
    </location>
</feature>
<evidence type="ECO:0000313" key="22">
    <source>
        <dbReference type="EMBL" id="OLQ07596.1"/>
    </source>
</evidence>
<feature type="compositionally biased region" description="Acidic residues" evidence="19">
    <location>
        <begin position="1371"/>
        <end position="1386"/>
    </location>
</feature>
<dbReference type="InterPro" id="IPR013602">
    <property type="entry name" value="Dynein_heavy_linker"/>
</dbReference>
<keyword evidence="9" id="KW-0243">Dynein</keyword>
<dbReference type="Pfam" id="PF03028">
    <property type="entry name" value="Dynein_heavy"/>
    <property type="match status" value="1"/>
</dbReference>
<feature type="coiled-coil region" evidence="18">
    <location>
        <begin position="3812"/>
        <end position="3874"/>
    </location>
</feature>
<dbReference type="InterPro" id="IPR019775">
    <property type="entry name" value="WD40_repeat_CS"/>
</dbReference>
<dbReference type="FunFam" id="1.20.920.20:FF:000006">
    <property type="entry name" value="Dynein, axonemal, heavy chain 6"/>
    <property type="match status" value="1"/>
</dbReference>
<dbReference type="InterPro" id="IPR016024">
    <property type="entry name" value="ARM-type_fold"/>
</dbReference>
<dbReference type="InterPro" id="IPR043160">
    <property type="entry name" value="Dynein_C_barrel"/>
</dbReference>
<dbReference type="PANTHER" id="PTHR22878">
    <property type="entry name" value="DYNEIN HEAVY CHAIN 6, AXONEMAL-LIKE-RELATED"/>
    <property type="match status" value="1"/>
</dbReference>
<dbReference type="InterPro" id="IPR042219">
    <property type="entry name" value="AAA_lid_11_sf"/>
</dbReference>
<evidence type="ECO:0000256" key="20">
    <source>
        <dbReference type="SAM" id="Phobius"/>
    </source>
</evidence>
<sequence>MLGVFLVTTFDTESEPATNFAIAVWKSLKAWLGVSFREPQPGTKQFEVKAPNTVIVITPNIFKNDVVREAYEAAATTKKNVVFLHHIASGCNLNEEAEQAPEELKKSVDKIFKDKRYVIYTEDLSEECNDMLMEKLNLRNADEMKAAYEKRAFRRNIDIMKYSAKVAKARTQAGVKRKYDLCITAANVEHSPDGMPVVDRLFTTMSKLAPALTIGRNYGDKVSNADVRHSFNIVVVLTKDALTCPDLMGELKSALEAEASILIVHDLLSCPDLKAEIEKCEDKVVASSLMRSARFVYMSEVVTSVVLGILSPGTIKTDDAKSPRTKQALSSGGGKQFRLEYKNCFALDLAKDGTGQVYNTKFSDKKKDLPGDIDSAIKALFELYDPAKKGSIGWPQFAEVDRIVTECLGGQYEEMISRRAFSMMNYPGLTLESEISFTTFHNYHAFVAKQMGALEGDRDASMHYKYIVDKVKNSKKGKRFLKLFDLYIVHDESKESIAFAKALKVSIKDHTPNVRTAVCNEKVPGKEDMQRTQIAAQSLNVLILLQEDCLLKEEVAKDVVAGANEGAQILVLVNMENSPILEKERKKATPEVQTAMSRPPVVEYWKGSDQACCVKLLDLMSFPIDANAKRPLPNKKATFRQKENPVVLFLYQQCEEDAVASQAMTALANLVSPISKSGDLTRAEFLRDGGCDVLQERFSSFLSVAAVAEPAARCVANLAMYPPCARRMAELGTVKTLIEAMQAHVDSPNLQGDACCAIVNIAQDDVGKKKVNELGGFQQMLQSQKRFEYNADFWDMRWGMKELAEGDTVMVNYHGKGRWVTGTITRVNKGNGAYDVDYMHGGNDRKVPTNLVRPKDKSDMIDEFVAVWQWKPEGKLTEDELTLKADGFLFLKREGQAAAGTWNVAEPKGGGRNLVKIKLSVEPFSSIEMERISLTTLRSTSGPQRAVLKDSLDDCLYVEYFEFPEGLADFKKPPPLLGRKPDISRSEQQIDWVKTDAPWTGLPANFNTNFAARWKGVVEITKMGDYQLKLEAATSSVLRLNDKVVIDGSGEWQGKLLGGPNRITMDFFSNEASKFVQLSYCGPDTGDEWTIMPVAVLQHDLESCQVVPKPGFIAEYFPEAYEDRVIPGGIDPDIVRTEKQLDFEEVEGEWQGLPKRYAGPFTARFTTYINVTCGDAKKAKYQFMLESGEKAILYINDKQVSTEDKPVDIELKKGQHLVRVEYFCNTKETHGLKLFYRGPETMPKVEDGEEMPEGAGKILVPPTATCYYALPSCAQPKGEPLMKHDKAVHTVLWSEDDSRIASVGGAGKIHFWDPPTGRYVDSTDVGGKITTAAGGKDKIALAMDDDDRAIKIIDFAEKKEIRVLKHVPTDVPDEEPEEPEYDENGEEIPRPEPPKKLGPHEGPVRIICFSRDGKFIASGSEDGVVKLWDMTSGAELMTKAILQTTKEHGETPVAVHAAGFCGDGTRLVVGSNEKHLRIYNTTTRDELRGPKKLLPKPAEPEEGWTEENPEPEDEYEEGDPIFLACHKAPVVCLSFSPLDGNRLATCSTDATIRIWDLINSEFDAELKQVIDPIQCLSGFVTWSPDATSLVSSSEDIYVGLFSAVSGQRRADPLQGHLASVRYAAWAPCSQAFVTCSDDHTVRLWHFLVNRNITEIAVLEGEQMEFNDDMRKWNESLHRIRNEFKDYSKGLSDYETEVYSLKKHLDEALDRTKSYVSREQLLGLEVTDYYELDGMIDDFNPYYLLWSTVIEFQRSDKKWTTEPIATHNSTVVENTIDGWYKLVYKMIKDFDNDNMRAAQKIAKELRQGLEEFKGRFPFLRCFANESVLDRHWKEMFERMGDAAPPPALYGNDYHKVTLKMMLDYNINEFTNDFEELSTAAAKQHGLKKAMSNMKIEWQPLEFATAERNGVPLLRGIDEIQTVLDDHISKTQAIRSSPFCKPFEAEVHEWEHTLMYIQDFIDQVIALQRSWMALEPIFASDDIKRQLPQESESFARIDSNFRMRMAQVDSNKNCIAISKIENIVEDMTEANVTIEKVQKGLKDYLETKRLYFPRFFFLNDADLLSILAETKDPTLVQPHLNKAFEGIAKVRFDSKNEVIEAMTSGEGETVDFTNKVDVMKPGNAGAVECWLVEVEESMMDILREVTDKSNKAYPTADRVKWCCEWPGQVVLATDMIFWTSEVTDALKKGAIAEYEKKLFKQLEDIVVLVRGEMTKLNRVTVGAMVTLDVHARDEVTNLVQKRVDSPDDFAWLSQLRYYWQDKNSFVRNDTGKENDKMECKVSIVNSTLLYGFEYLGNSPRLVITPLTDRCYRTLMGAFALYYGGAPEGPAGTGKTESTKDLAKALAIQCVVFNCSDSMDYLQLAKFFKGLASSGSWCCFDEFNRISLEVLSVVAQQIQQISLAIKRRVEKFVFEETEIKLVPTCAVNITMNPGYAGRSELPDNLKALFRPCAMMVPNYALIAEIRLYSFGYSDAKVIGTKATMALKLSSEQLSPQRHYDFGMRGLNALLVAGGNGKRTYGDKYPEDVIALRSFTDVNLPKFTTADLPLFKGIIGDLFPGVELPPSNAGKLMATIDMIAEKRGLQPTKPFTTKVVQLWETVLVRHGLMTVGIPPCGKTNVKNVLAETLGELADGEEMMPVTQYVMNPKSITQGQLYGESDLNTQEWTDGVLAIAVREAMKAFGDGRRQWVVLDGPVDAIWIENMNTVLDDNKKLCLNSGEIIKLSTVTTMLFEVRDLDYASPATVSRVGIVFLEPDTDLGWKPIVDSWLLTLPDYIKEEHRDQLFSLFNNYFEVLLECTHRVRTPFAVSDGWLCCMATRMMDALISDETEGFCKAEVKIPEGEEPDDDMDLGQNFMDREIMIFQLFWFTMTWTCGACTDADGRLFVCDIIRQCMDNKKDLLQKFNFVADFAKVDITGGGSMPSAPRKGLLHDSFIDPVDGGKWKPWTERIEGFDIPKDTPYHTIVVPTSDTCRNQFLIRTLIERGYNILISGPTGTAKTASIQGMLLQGFSADSYATNAFAFSAQTTANQTQDVIDGKLDKRKKGTFGPPPNKKMLVFIDDLNMPFKEEYGAQPPIEILRQMFILTPFGYGWYDRKGWEFRQLIDIHMLAAMCPPGGGKNDITDRYSRWFNLLFVTPFDEESLSRIFVTVVNKFMSVMARDVLGAASGAVTATLEVYTTVLKELLPTPAKSHYTFNMRDVSKVFQGICQCSRESLPKVDDLAKCWLHECERVFKDRLTTKQDMNWFTNLCKRNMDKHLKRPYDQAVKLEPVIFADFCDPKSSAYVEIQDHEKLSAKVQECLDDYNSVSKIRMDLVLFMSFIQHICRVIRVLRLPLGNALLVGVGGSGRKATTTLATYVAQYDLFQIEMSKGYGMNEWHDDMKRMLMKSGSQDTKTTFLFSDTQIAKEAFLEEVSSILNTGEVPNLYANEDRLEITEKCSKGANAAGKNTPAEIFGWYVEECRKNLHIVICMSPIGAAFRNRLRSFPSLVNCCTIDWFHEWPADALSAVANQFLSKDKDLEFDDTIRTNVTKIMVQAQQSVFSLSEKFLLEAKRHFYVTPTSYLELINSFISTLKSRRQIVQKAKWRYDTGLDKINDAKEQVSALQIELNDLEPVLEKAAQETGEMRERVEAQQAGAVEKKAVVEEEEAKANAQKANAAAIKADCEKDLAAALPAYEAALEALSKLSKGDVGEVRGMKTPPAGVVLTAQAMCIMFEVKPVKVAAADGKGKVDDYWEAAKKELLVDPSLINRMVHYDKDNIPDAVINKVKPLYDDPEFEPDKIKKGSLAAMGICKWVRAMVVYDKVAKEVGPKRQKLAGAEAEVAEAEATVAAKQAELKEVMDMVADLEAQLHEANEKAKELSRNQKDCAAKLARAEKLIDGLGGEQASWTAKSKKLGLDYNNLTGDILIASGILAYLGVFTSQYRKEACDGWLQKLSDLKIPASKEFSLQKCIGDEVKIRQWVIDYLPNDSLSIDNAIILDNSRRWPLMIDPQMQANKWTKKSNPDIKALRLNMPYIRDLENCIQFGTPVLIENIEEALDAILDPVLQKATFKQGTLTMVRLGDSTIEWSKDFKLYITTKLPNPHFPPEICVAVSILNFMATQDGLQDQMLGIVVAAEEPATEEKRVNLVIESAKAKAQLKDLEDKILQLLSSSTGNILDDEELIETLSSSKIMGTKIEEQVKQQEITAVQIAEVRQVYKYHALRCAALYFIIGDLCIVDPMYQFSLDWFIAMFNQSIRMAEPKESKDERFVELFRSFIELLFVMVCRGLFEKDKLLYSVMLCLKCQEMEKELKLNEVMALLTGLPGGAKEEKPADSGWLTVVSWNRINQLQTLGDVFDGFVGEFSANIKQWQEVFDSDVPADVEWPNNFKLKCSPLQKALLLFALRPDSTVGALMAVVQEKLGKFFLEPPPLDLEVCYKDSTPSIPLIYILASGSDPMADIQKLAEGLDMLAKINPISLGQGQGPKAIAGINEGSQSGKWVLLQNCHLAPSFMPTLESIVEKFDPESMNQDFRLWLTACPSPAFPISILQMGIKMTIEPPKGLKQALLRAYLGFDDEWFQDCQKIREFHKMLFGLCFFHGLILERRGFGPVGWNVAYGFSEPDREISRQQLRNFLNEFEGVPYAALNYMGSEANYGGRVTDNQDRRLIITILQDFYNPKILDDDYKFSVSGIYYAPPHADTLSAYLEFIRSLPISTTPEVFWLHNNASLTAAINEGLYITRSCLSLMSSFGASSSADDDEEGTKVKTPEEKYSEIAGDIHTRVPEPFDLGHALRTYPVRYDECLNTVLHMELGKFNRLLNRIKGTCSNLIKAVKGLVVFSPELEAVAEGCLTNSIPSPWMGVSYPSLKPLQSYVDDFLGRLKFMSNWIKDGIPYMFWFSAYFFQQAFLTGVLQNFARTDKIAIDRCIWNFEVLKAAFKPEEYPKKGAYINGLFMSGARWDDDAMCVEDSFPKVLWAEMSPVWLKPVEKAQDEHDYDKLYNAPIYKTSERKGVLSTSGHSSNFIMYLAIPHSCNGTHSEEFWTKRGVALISQPERVFLVPFPRMDTNPLRGLDLRRLEVAEGFGLLCRCIVGSLMTSRRIRQNTRFMAVFSKPPEISTQAEEVKEAWRQSLQGKRLPGVPAHLKLNILGNEVRMMYAEEVWVAATFRKACQRFSDAALGSTWANSARTAGWRLQACESFWHELEELKSNESPRGEVVMLLHDAEGQPAEEVLQALKSCNLSRLVILPHTAEMNADQRANLCKQFQLRRVKLGSERLGPPQRIVVLNYLIDRIWPPVSSTDSAESEQRERKEEELRRLREEELMEERRVARELREIEERHRREQAGMAAKSSAAAPETAKAPGRAPVRRRRSKDPAGQDFSPSRGGGTYDGSTAGTWVDGEDRRRRRRRRRRDVDSTTGGGQDGSWRASERDKRTWRDENYSSLSLLPDGRDTSSPVPWLTASPQDNAEGPDGLSTVLETGEMKRTEARPARGRRRRERRDFRERGDSYDENDTWESAANRKSQDDMHPRVPAADGANWTRDQDDEQRRRRGRPQPPLAPRREMGTLEEVPALPIPAEKDRSPQRPAQMMSEAELRQIRSLVRVCEQLLRERAEEKEREAERARLKGSPKHSLSPARKTAVDLLIKSRIDANTVNEDGVSPIILAAHYGNLSCVRALCVGGADVNLSAEGWGTPLDGAEGEVAEFLESKGAKRSAGGADQPLAAAHERFSYGCFETGENPHSTPVLAPGSSGDANRKPKVGDSVRLRFAKPSGLLKEGDVGVVVADDGSDCVPLKVTLGERYDYYEYSDVMVCEPAEELPPDSAHATTDGTKRFLVRKKLVAESMRELGCTGLCISPVGFGCHRLEDADAHKAALELAISLGCNFVDLAPNYVDGVSEEVAGEVLQKMLQNRKVRRDEIVVATKVGNVLGKQMAFIKDVPNMSRINDSLFHCISPAWIEQELTRSLSRLGLTCIDCLLLHCPEYETKAPGVSMAEVYNRIRSAFEHLEAEVTRGRISLLFKSRYVPPVRQAPVNMLKEKGQKLKASLLSKLPQKRKSSAGASTSESSGKVSRSPADAQTPEDVRNARPSEASAEESPIPPALQLCNTEDKDESAGAPKGAPAKIDPALAAAVLIFAVLALWRPAVWMFLISIAGNLVLGSALVLQASYAQRQRNLLGKYLERSSETSEAIEVEADVSSTCGLQQLLEPGWKHMREVIRERELTGILTQIELGDKSPQVTSVRSVKSPHEGVVCFDVGLQLASSKCPFVRLEVPIPGYSDPWIFQMQLLQLDVTVQLYFWSAPPEGRGSGRSYSLIEAALSPEPQKPPMVSVALKAVSKSKMLEQVLCKCEHVASAVICSHVLPRFTGFDHRVILEEGRARKTSESTAWQQSARRAGWQPRAEAVVESAVNLAVSEMFREAPGFAYEAVTSTAASAAAGAREALESPAEAASAAVGAAWSAVLFIAPIAAKGPFLRAFGLGDKVYYGISAAFTPLRPTDAEHLDLSMVMKQLPTNHHFRILQFPLNFAEAETMWVGHVPRNPDGSAVDANTAVQAPTLFEAAKSHGLATLINRPLDGIYKEAHGVLRFSSLDCDVRSYSELQLDNCDSLEEKITNLCKLSAPPFNTDDGAAGQLAAKTVKVLASLPRVDCVLLGMRQPEYVVGTLPLLFGTPAVDPQVALSTFRAVHNTICMWYATAIHESDHGTSKHWRLPVKEGYAQSANSGEPYKEAPRLAGGAALASARSQATKNSHTSGIGGSANPVGEGGGTSVGGASDMHNWGAREEPKAAPGPQGDPGEWSSDALMELMHGHSRMVGVDARLPGMDIPEGQAVSQSFPVVASSAAAPSRGSGNPNSQGRMPPLSSLAESPFTSPARGVALRRSSRRDSRAGLGDPNSVFRSWGGRNLASPPPISRGGLNVQASWEPLGYDQGGRPHPFHKGSRHSGHRGPGQVPIGINPSIQAQSAMLREMYPNVAMGGPGPGPLSLAPTGAVLYWGPEKGKFLPQFALAAMALQTRSRSPHKASDKDIWCKVKDGKRLVKVDAAGTDVQALSDVNDVVRAVKFIVKPKLDNVPTDELVLYRTEDAKNRSDEPLPSNMPISELVQQSIGLYGEPVFLDYDAATATSSQVHPRHPGCFDANTCFDMLNACGVAEKRCVDKGAP</sequence>
<keyword evidence="15" id="KW-0040">ANK repeat</keyword>
<dbReference type="FunFam" id="3.20.180.20:FF:000001">
    <property type="entry name" value="Dynein axonemal heavy chain 5"/>
    <property type="match status" value="1"/>
</dbReference>
<dbReference type="InterPro" id="IPR041589">
    <property type="entry name" value="DNAH3_AAA_lid_1"/>
</dbReference>
<dbReference type="GO" id="GO:0030286">
    <property type="term" value="C:dynein complex"/>
    <property type="evidence" value="ECO:0007669"/>
    <property type="project" value="UniProtKB-KW"/>
</dbReference>
<feature type="repeat" description="WD" evidence="16">
    <location>
        <begin position="1613"/>
        <end position="1654"/>
    </location>
</feature>
<dbReference type="PROSITE" id="PS50176">
    <property type="entry name" value="ARM_REPEAT"/>
    <property type="match status" value="1"/>
</dbReference>
<dbReference type="GO" id="GO:0045505">
    <property type="term" value="F:dynein intermediate chain binding"/>
    <property type="evidence" value="ECO:0007669"/>
    <property type="project" value="InterPro"/>
</dbReference>
<dbReference type="Gene3D" id="1.10.287.2620">
    <property type="match status" value="1"/>
</dbReference>
<dbReference type="FunFam" id="1.20.140.100:FF:000001">
    <property type="entry name" value="dynein heavy chain 17, axonemal"/>
    <property type="match status" value="1"/>
</dbReference>
<evidence type="ECO:0000313" key="23">
    <source>
        <dbReference type="Proteomes" id="UP000186817"/>
    </source>
</evidence>
<evidence type="ECO:0000256" key="7">
    <source>
        <dbReference type="ARBA" id="ARBA00022741"/>
    </source>
</evidence>
<dbReference type="InterPro" id="IPR011989">
    <property type="entry name" value="ARM-like"/>
</dbReference>
<accession>A0A1Q9EJG8</accession>
<feature type="repeat" description="WD" evidence="16">
    <location>
        <begin position="1397"/>
        <end position="1438"/>
    </location>
</feature>
<dbReference type="FunFam" id="1.10.8.1220:FF:000001">
    <property type="entry name" value="Dynein axonemal heavy chain 5"/>
    <property type="match status" value="1"/>
</dbReference>
<feature type="repeat" description="ANK" evidence="15">
    <location>
        <begin position="5632"/>
        <end position="5664"/>
    </location>
</feature>
<dbReference type="PROSITE" id="PS50088">
    <property type="entry name" value="ANK_REPEAT"/>
    <property type="match status" value="1"/>
</dbReference>
<dbReference type="OMA" id="SQFGMKK"/>
<dbReference type="Pfam" id="PF18199">
    <property type="entry name" value="Dynein_C"/>
    <property type="match status" value="1"/>
</dbReference>
<dbReference type="PROSITE" id="PS50297">
    <property type="entry name" value="ANK_REP_REGION"/>
    <property type="match status" value="1"/>
</dbReference>
<dbReference type="Gene3D" id="1.25.40.20">
    <property type="entry name" value="Ankyrin repeat-containing domain"/>
    <property type="match status" value="1"/>
</dbReference>
<dbReference type="FunFam" id="1.20.920.30:FF:000005">
    <property type="entry name" value="Dynein, axonemal, heavy chain 2"/>
    <property type="match status" value="1"/>
</dbReference>
<dbReference type="InterPro" id="IPR041658">
    <property type="entry name" value="AAA_lid_11"/>
</dbReference>
<feature type="compositionally biased region" description="Acidic residues" evidence="19">
    <location>
        <begin position="1500"/>
        <end position="1517"/>
    </location>
</feature>
<evidence type="ECO:0000256" key="17">
    <source>
        <dbReference type="PROSITE-ProRule" id="PRU00259"/>
    </source>
</evidence>
<dbReference type="SUPFAM" id="SSF51430">
    <property type="entry name" value="NAD(P)-linked oxidoreductase"/>
    <property type="match status" value="1"/>
</dbReference>
<dbReference type="Pfam" id="PF08393">
    <property type="entry name" value="DHC_N2"/>
    <property type="match status" value="1"/>
</dbReference>
<dbReference type="Proteomes" id="UP000186817">
    <property type="component" value="Unassembled WGS sequence"/>
</dbReference>
<keyword evidence="20" id="KW-0812">Transmembrane</keyword>
<dbReference type="Gene3D" id="3.40.1280.10">
    <property type="match status" value="1"/>
</dbReference>
<dbReference type="Gene3D" id="1.10.8.710">
    <property type="match status" value="1"/>
</dbReference>
<dbReference type="Gene3D" id="1.10.472.130">
    <property type="match status" value="1"/>
</dbReference>
<keyword evidence="6" id="KW-0677">Repeat</keyword>
<dbReference type="PROSITE" id="PS50294">
    <property type="entry name" value="WD_REPEATS_REGION"/>
    <property type="match status" value="3"/>
</dbReference>
<dbReference type="Pfam" id="PF12774">
    <property type="entry name" value="AAA_6"/>
    <property type="match status" value="1"/>
</dbReference>
<dbReference type="FunFam" id="3.40.50.300:FF:000063">
    <property type="entry name" value="dynein heavy chain 6, axonemal"/>
    <property type="match status" value="1"/>
</dbReference>
<feature type="compositionally biased region" description="Low complexity" evidence="19">
    <location>
        <begin position="6033"/>
        <end position="6043"/>
    </location>
</feature>
<dbReference type="FunFam" id="1.20.58.1120:FF:000001">
    <property type="entry name" value="dynein heavy chain 2, axonemal"/>
    <property type="match status" value="1"/>
</dbReference>
<gene>
    <name evidence="22" type="primary">DNAH7</name>
    <name evidence="22" type="ORF">AK812_SmicGene8951</name>
</gene>
<dbReference type="SUPFAM" id="SSF56988">
    <property type="entry name" value="Anthrax protective antigen"/>
    <property type="match status" value="1"/>
</dbReference>
<dbReference type="InterPro" id="IPR036812">
    <property type="entry name" value="NAD(P)_OxRdtase_dom_sf"/>
</dbReference>
<dbReference type="InterPro" id="IPR024317">
    <property type="entry name" value="Dynein_heavy_chain_D4_dom"/>
</dbReference>
<dbReference type="FunFam" id="1.10.8.710:FF:000001">
    <property type="entry name" value="Dynein axonemal heavy chain 2"/>
    <property type="match status" value="1"/>
</dbReference>
<dbReference type="Pfam" id="PF18198">
    <property type="entry name" value="AAA_lid_11"/>
    <property type="match status" value="1"/>
</dbReference>
<dbReference type="Gene3D" id="3.20.20.100">
    <property type="entry name" value="NADP-dependent oxidoreductase domain"/>
    <property type="match status" value="1"/>
</dbReference>
<evidence type="ECO:0000256" key="4">
    <source>
        <dbReference type="ARBA" id="ARBA00022574"/>
    </source>
</evidence>
<evidence type="ECO:0000256" key="2">
    <source>
        <dbReference type="ARBA" id="ARBA00008887"/>
    </source>
</evidence>
<keyword evidence="14" id="KW-0966">Cell projection</keyword>
<dbReference type="InterPro" id="IPR042222">
    <property type="entry name" value="Dynein_2_N"/>
</dbReference>
<organism evidence="22 23">
    <name type="scientific">Symbiodinium microadriaticum</name>
    <name type="common">Dinoflagellate</name>
    <name type="synonym">Zooxanthella microadriatica</name>
    <dbReference type="NCBI Taxonomy" id="2951"/>
    <lineage>
        <taxon>Eukaryota</taxon>
        <taxon>Sar</taxon>
        <taxon>Alveolata</taxon>
        <taxon>Dinophyceae</taxon>
        <taxon>Suessiales</taxon>
        <taxon>Symbiodiniaceae</taxon>
        <taxon>Symbiodinium</taxon>
    </lineage>
</organism>
<feature type="coiled-coil region" evidence="18">
    <location>
        <begin position="5276"/>
        <end position="5314"/>
    </location>
</feature>
<dbReference type="SMART" id="SM00320">
    <property type="entry name" value="WD40"/>
    <property type="match status" value="6"/>
</dbReference>
<dbReference type="InterPro" id="IPR023210">
    <property type="entry name" value="NADP_OxRdtase_dom"/>
</dbReference>
<dbReference type="Gene3D" id="2.30.30.140">
    <property type="match status" value="1"/>
</dbReference>
<evidence type="ECO:0000256" key="16">
    <source>
        <dbReference type="PROSITE-ProRule" id="PRU00221"/>
    </source>
</evidence>
<dbReference type="PROSITE" id="PS51820">
    <property type="entry name" value="PA14"/>
    <property type="match status" value="1"/>
</dbReference>
<keyword evidence="5" id="KW-0493">Microtubule</keyword>
<dbReference type="InterPro" id="IPR027417">
    <property type="entry name" value="P-loop_NTPase"/>
</dbReference>
<dbReference type="InterPro" id="IPR029026">
    <property type="entry name" value="tRNA_m1G_MTases_N"/>
</dbReference>
<keyword evidence="20" id="KW-0472">Membrane</keyword>
<dbReference type="GO" id="GO:0008569">
    <property type="term" value="F:minus-end-directed microtubule motor activity"/>
    <property type="evidence" value="ECO:0007669"/>
    <property type="project" value="InterPro"/>
</dbReference>
<dbReference type="Pfam" id="PF12780">
    <property type="entry name" value="AAA_8"/>
    <property type="match status" value="1"/>
</dbReference>
<dbReference type="Gene3D" id="1.25.10.10">
    <property type="entry name" value="Leucine-rich Repeat Variant"/>
    <property type="match status" value="1"/>
</dbReference>
<dbReference type="SUPFAM" id="SSF50998">
    <property type="entry name" value="Quinoprotein alcohol dehydrogenase-like"/>
    <property type="match status" value="1"/>
</dbReference>
<evidence type="ECO:0000256" key="3">
    <source>
        <dbReference type="ARBA" id="ARBA00022490"/>
    </source>
</evidence>
<feature type="compositionally biased region" description="Basic residues" evidence="19">
    <location>
        <begin position="6908"/>
        <end position="6919"/>
    </location>
</feature>
<keyword evidence="12" id="KW-0505">Motor protein</keyword>
<dbReference type="Gene3D" id="1.20.58.1120">
    <property type="match status" value="1"/>
</dbReference>
<feature type="region of interest" description="Disordered" evidence="19">
    <location>
        <begin position="5314"/>
        <end position="5567"/>
    </location>
</feature>
<feature type="compositionally biased region" description="Low complexity" evidence="19">
    <location>
        <begin position="6710"/>
        <end position="6720"/>
    </location>
</feature>
<evidence type="ECO:0000256" key="1">
    <source>
        <dbReference type="ARBA" id="ARBA00004430"/>
    </source>
</evidence>
<evidence type="ECO:0000256" key="6">
    <source>
        <dbReference type="ARBA" id="ARBA00022737"/>
    </source>
</evidence>
<evidence type="ECO:0000256" key="9">
    <source>
        <dbReference type="ARBA" id="ARBA00023017"/>
    </source>
</evidence>
<comment type="subcellular location">
    <subcellularLocation>
        <location evidence="1">Cytoplasm</location>
        <location evidence="1">Cytoskeleton</location>
        <location evidence="1">Cilium axoneme</location>
    </subcellularLocation>
</comment>
<dbReference type="InterPro" id="IPR001680">
    <property type="entry name" value="WD40_rpt"/>
</dbReference>
<dbReference type="Pfam" id="PF12781">
    <property type="entry name" value="AAA_9"/>
    <property type="match status" value="1"/>
</dbReference>
<feature type="repeat" description="ARM" evidence="17">
    <location>
        <begin position="732"/>
        <end position="776"/>
    </location>
</feature>
<dbReference type="Gene3D" id="1.10.8.1220">
    <property type="match status" value="1"/>
</dbReference>
<dbReference type="InterPro" id="IPR024743">
    <property type="entry name" value="Dynein_HC_stalk"/>
</dbReference>
<dbReference type="InterPro" id="IPR026983">
    <property type="entry name" value="DHC"/>
</dbReference>
<proteinExistence type="inferred from homology"/>
<feature type="compositionally biased region" description="Low complexity" evidence="19">
    <location>
        <begin position="5320"/>
        <end position="5340"/>
    </location>
</feature>
<dbReference type="Pfam" id="PF12777">
    <property type="entry name" value="MT"/>
    <property type="match status" value="1"/>
</dbReference>
<dbReference type="Pfam" id="PF00400">
    <property type="entry name" value="WD40"/>
    <property type="match status" value="3"/>
</dbReference>
<keyword evidence="13" id="KW-0206">Cytoskeleton</keyword>
<dbReference type="InterPro" id="IPR002110">
    <property type="entry name" value="Ankyrin_rpt"/>
</dbReference>
<dbReference type="Pfam" id="PF17852">
    <property type="entry name" value="Dynein_AAA_lid"/>
    <property type="match status" value="1"/>
</dbReference>
<evidence type="ECO:0000256" key="13">
    <source>
        <dbReference type="ARBA" id="ARBA00023212"/>
    </source>
</evidence>
<feature type="region of interest" description="Disordered" evidence="19">
    <location>
        <begin position="1487"/>
        <end position="1517"/>
    </location>
</feature>
<dbReference type="SUPFAM" id="SSF48403">
    <property type="entry name" value="Ankyrin repeat"/>
    <property type="match status" value="1"/>
</dbReference>
<feature type="repeat" description="WD" evidence="16">
    <location>
        <begin position="1523"/>
        <end position="1565"/>
    </location>
</feature>
<reference evidence="22 23" key="1">
    <citation type="submission" date="2016-02" db="EMBL/GenBank/DDBJ databases">
        <title>Genome analysis of coral dinoflagellate symbionts highlights evolutionary adaptations to a symbiotic lifestyle.</title>
        <authorList>
            <person name="Aranda M."/>
            <person name="Li Y."/>
            <person name="Liew Y.J."/>
            <person name="Baumgarten S."/>
            <person name="Simakov O."/>
            <person name="Wilson M."/>
            <person name="Piel J."/>
            <person name="Ashoor H."/>
            <person name="Bougouffa S."/>
            <person name="Bajic V.B."/>
            <person name="Ryu T."/>
            <person name="Ravasi T."/>
            <person name="Bayer T."/>
            <person name="Micklem G."/>
            <person name="Kim H."/>
            <person name="Bhak J."/>
            <person name="Lajeunesse T.C."/>
            <person name="Voolstra C.R."/>
        </authorList>
    </citation>
    <scope>NUCLEOTIDE SEQUENCE [LARGE SCALE GENOMIC DNA]</scope>
    <source>
        <strain evidence="22 23">CCMP2467</strain>
    </source>
</reference>
<dbReference type="Pfam" id="PF12775">
    <property type="entry name" value="AAA_7"/>
    <property type="match status" value="1"/>
</dbReference>
<dbReference type="GO" id="GO:0005524">
    <property type="term" value="F:ATP binding"/>
    <property type="evidence" value="ECO:0007669"/>
    <property type="project" value="UniProtKB-KW"/>
</dbReference>
<evidence type="ECO:0000256" key="10">
    <source>
        <dbReference type="ARBA" id="ARBA00023054"/>
    </source>
</evidence>
<feature type="transmembrane region" description="Helical" evidence="20">
    <location>
        <begin position="6099"/>
        <end position="6116"/>
    </location>
</feature>
<feature type="coiled-coil region" evidence="18">
    <location>
        <begin position="5573"/>
        <end position="5601"/>
    </location>
</feature>
<dbReference type="Gene3D" id="1.20.1270.280">
    <property type="match status" value="1"/>
</dbReference>
<keyword evidence="3" id="KW-0963">Cytoplasm</keyword>
<dbReference type="Gene3D" id="1.20.140.100">
    <property type="entry name" value="Dynein heavy chain, N-terminal domain 2"/>
    <property type="match status" value="1"/>
</dbReference>
<dbReference type="FunFam" id="3.40.50.300:FF:000049">
    <property type="entry name" value="Dynein, axonemal, heavy chain 5"/>
    <property type="match status" value="1"/>
</dbReference>
<dbReference type="InterPro" id="IPR015943">
    <property type="entry name" value="WD40/YVTN_repeat-like_dom_sf"/>
</dbReference>
<dbReference type="Gene3D" id="3.90.182.10">
    <property type="entry name" value="Toxin - Anthrax Protective Antigen,domain 1"/>
    <property type="match status" value="1"/>
</dbReference>
<keyword evidence="20" id="KW-1133">Transmembrane helix</keyword>
<dbReference type="CDD" id="cd00200">
    <property type="entry name" value="WD40"/>
    <property type="match status" value="1"/>
</dbReference>
<comment type="caution">
    <text evidence="22">The sequence shown here is derived from an EMBL/GenBank/DDBJ whole genome shotgun (WGS) entry which is preliminary data.</text>
</comment>
<feature type="transmembrane region" description="Helical" evidence="20">
    <location>
        <begin position="6123"/>
        <end position="6143"/>
    </location>
</feature>
<dbReference type="InterPro" id="IPR041466">
    <property type="entry name" value="Dynein_AAA5_ext"/>
</dbReference>
<dbReference type="Gene3D" id="1.20.920.30">
    <property type="match status" value="1"/>
</dbReference>
<protein>
    <submittedName>
        <fullName evidence="22">Dynein heavy chain 7, axonemal</fullName>
    </submittedName>
</protein>
<feature type="domain" description="PA14" evidence="21">
    <location>
        <begin position="961"/>
        <end position="1146"/>
    </location>
</feature>
<feature type="region of interest" description="Disordered" evidence="19">
    <location>
        <begin position="6815"/>
        <end position="6924"/>
    </location>
</feature>
<evidence type="ECO:0000259" key="21">
    <source>
        <dbReference type="PROSITE" id="PS51820"/>
    </source>
</evidence>
<dbReference type="SUPFAM" id="SSF52540">
    <property type="entry name" value="P-loop containing nucleoside triphosphate hydrolases"/>
    <property type="match status" value="4"/>
</dbReference>
<feature type="compositionally biased region" description="Basic and acidic residues" evidence="19">
    <location>
        <begin position="1387"/>
        <end position="1401"/>
    </location>
</feature>
<evidence type="ECO:0000256" key="19">
    <source>
        <dbReference type="SAM" id="MobiDB-lite"/>
    </source>
</evidence>
<evidence type="ECO:0000256" key="11">
    <source>
        <dbReference type="ARBA" id="ARBA00023069"/>
    </source>
</evidence>
<evidence type="ECO:0000256" key="18">
    <source>
        <dbReference type="SAM" id="Coils"/>
    </source>
</evidence>
<dbReference type="Gene3D" id="3.20.180.20">
    <property type="entry name" value="Dynein heavy chain, N-terminal domain 2"/>
    <property type="match status" value="1"/>
</dbReference>
<dbReference type="OrthoDB" id="5593012at2759"/>
<dbReference type="Gene3D" id="3.40.50.300">
    <property type="entry name" value="P-loop containing nucleotide triphosphate hydrolases"/>
    <property type="match status" value="5"/>
</dbReference>
<dbReference type="GO" id="GO:0051959">
    <property type="term" value="F:dynein light intermediate chain binding"/>
    <property type="evidence" value="ECO:0007669"/>
    <property type="project" value="InterPro"/>
</dbReference>
<dbReference type="InterPro" id="IPR037524">
    <property type="entry name" value="PA14/GLEYA"/>
</dbReference>
<dbReference type="GO" id="GO:0005930">
    <property type="term" value="C:axoneme"/>
    <property type="evidence" value="ECO:0007669"/>
    <property type="project" value="UniProtKB-SubCell"/>
</dbReference>
<keyword evidence="8" id="KW-0067">ATP-binding</keyword>
<dbReference type="PROSITE" id="PS50082">
    <property type="entry name" value="WD_REPEATS_2"/>
    <property type="match status" value="4"/>
</dbReference>
<feature type="repeat" description="WD" evidence="16">
    <location>
        <begin position="1281"/>
        <end position="1322"/>
    </location>
</feature>
<dbReference type="Pfam" id="PF00248">
    <property type="entry name" value="Aldo_ket_red"/>
    <property type="match status" value="1"/>
</dbReference>
<feature type="region of interest" description="Disordered" evidence="19">
    <location>
        <begin position="1369"/>
        <end position="1401"/>
    </location>
</feature>
<evidence type="ECO:0000256" key="12">
    <source>
        <dbReference type="ARBA" id="ARBA00023175"/>
    </source>
</evidence>
<dbReference type="Gene3D" id="1.20.920.20">
    <property type="match status" value="1"/>
</dbReference>
<dbReference type="Pfam" id="PF17857">
    <property type="entry name" value="AAA_lid_1"/>
    <property type="match status" value="1"/>
</dbReference>
<name>A0A1Q9EJG8_SYMMI</name>
<dbReference type="Gene3D" id="6.10.140.1060">
    <property type="match status" value="1"/>
</dbReference>
<dbReference type="InterPro" id="IPR035699">
    <property type="entry name" value="AAA_6"/>
</dbReference>
<evidence type="ECO:0000256" key="14">
    <source>
        <dbReference type="ARBA" id="ARBA00023273"/>
    </source>
</evidence>
<dbReference type="InterPro" id="IPR036770">
    <property type="entry name" value="Ankyrin_rpt-contain_sf"/>
</dbReference>
<feature type="coiled-coil region" evidence="18">
    <location>
        <begin position="4122"/>
        <end position="4149"/>
    </location>
</feature>
<evidence type="ECO:0000256" key="15">
    <source>
        <dbReference type="PROSITE-ProRule" id="PRU00023"/>
    </source>
</evidence>
<dbReference type="PROSITE" id="PS00678">
    <property type="entry name" value="WD_REPEATS_1"/>
    <property type="match status" value="2"/>
</dbReference>
<dbReference type="InterPro" id="IPR000225">
    <property type="entry name" value="Armadillo"/>
</dbReference>
<feature type="region of interest" description="Disordered" evidence="19">
    <location>
        <begin position="6710"/>
        <end position="6774"/>
    </location>
</feature>
<dbReference type="GO" id="GO:0007018">
    <property type="term" value="P:microtubule-based movement"/>
    <property type="evidence" value="ECO:0007669"/>
    <property type="project" value="InterPro"/>
</dbReference>
<keyword evidence="23" id="KW-1185">Reference proteome</keyword>
<dbReference type="PANTHER" id="PTHR22878:SF70">
    <property type="entry name" value="DYNEIN HEAVY CHAIN 2, AXONEMAL"/>
    <property type="match status" value="1"/>
</dbReference>
<dbReference type="SUPFAM" id="SSF48371">
    <property type="entry name" value="ARM repeat"/>
    <property type="match status" value="1"/>
</dbReference>
<keyword evidence="7" id="KW-0547">Nucleotide-binding</keyword>
<feature type="compositionally biased region" description="Basic and acidic residues" evidence="19">
    <location>
        <begin position="5403"/>
        <end position="5415"/>
    </location>
</feature>
<evidence type="ECO:0000256" key="5">
    <source>
        <dbReference type="ARBA" id="ARBA00022701"/>
    </source>
</evidence>
<dbReference type="InterPro" id="IPR004273">
    <property type="entry name" value="Dynein_heavy_D6_P-loop"/>
</dbReference>
<dbReference type="EMBL" id="LSRX01000135">
    <property type="protein sequence ID" value="OLQ07596.1"/>
    <property type="molecule type" value="Genomic_DNA"/>
</dbReference>
<dbReference type="Gene3D" id="2.130.10.10">
    <property type="entry name" value="YVTN repeat-like/Quinoprotein amine dehydrogenase"/>
    <property type="match status" value="2"/>
</dbReference>
<dbReference type="InterPro" id="IPR041228">
    <property type="entry name" value="Dynein_C"/>
</dbReference>
<dbReference type="Gene3D" id="1.10.8.720">
    <property type="entry name" value="Region D6 of dynein motor"/>
    <property type="match status" value="1"/>
</dbReference>
<keyword evidence="10 18" id="KW-0175">Coiled coil</keyword>
<keyword evidence="11" id="KW-0969">Cilium</keyword>
<dbReference type="InterPro" id="IPR042228">
    <property type="entry name" value="Dynein_linker_3"/>
</dbReference>
<dbReference type="InterPro" id="IPR011047">
    <property type="entry name" value="Quinoprotein_ADH-like_sf"/>
</dbReference>
<dbReference type="InterPro" id="IPR043157">
    <property type="entry name" value="Dynein_AAA1S"/>
</dbReference>
<dbReference type="FunFam" id="3.10.490.20:FF:000009">
    <property type="entry name" value="Dynein heavy chain 4"/>
    <property type="match status" value="1"/>
</dbReference>
<dbReference type="InterPro" id="IPR035706">
    <property type="entry name" value="AAA_9"/>
</dbReference>
<comment type="similarity">
    <text evidence="2">Belongs to the dynein heavy chain family.</text>
</comment>
<feature type="compositionally biased region" description="Basic and acidic residues" evidence="19">
    <location>
        <begin position="5456"/>
        <end position="5465"/>
    </location>
</feature>
<dbReference type="GO" id="GO:0005874">
    <property type="term" value="C:microtubule"/>
    <property type="evidence" value="ECO:0007669"/>
    <property type="project" value="UniProtKB-KW"/>
</dbReference>
<evidence type="ECO:0000256" key="8">
    <source>
        <dbReference type="ARBA" id="ARBA00022840"/>
    </source>
</evidence>
<dbReference type="Gene3D" id="3.10.490.20">
    <property type="match status" value="1"/>
</dbReference>
<dbReference type="FunFam" id="3.40.50.300:FF:002141">
    <property type="entry name" value="Dynein heavy chain"/>
    <property type="match status" value="1"/>
</dbReference>
<dbReference type="FunFam" id="3.40.50.300:FF:000362">
    <property type="entry name" value="Dynein, axonemal, heavy chain 6"/>
    <property type="match status" value="1"/>
</dbReference>
<feature type="region of interest" description="Disordered" evidence="19">
    <location>
        <begin position="6026"/>
        <end position="6078"/>
    </location>
</feature>
<keyword evidence="4 16" id="KW-0853">WD repeat</keyword>
<dbReference type="FunFam" id="1.10.8.720:FF:000001">
    <property type="entry name" value="dynein heavy chain 7, axonemal"/>
    <property type="match status" value="1"/>
</dbReference>